<dbReference type="SUPFAM" id="SSF46955">
    <property type="entry name" value="Putative DNA-binding domain"/>
    <property type="match status" value="2"/>
</dbReference>
<evidence type="ECO:0000313" key="7">
    <source>
        <dbReference type="Proteomes" id="UP000184440"/>
    </source>
</evidence>
<evidence type="ECO:0000256" key="3">
    <source>
        <dbReference type="ARBA" id="ARBA00023125"/>
    </source>
</evidence>
<dbReference type="STRING" id="134849.SAMN05443668_110170"/>
<keyword evidence="3 6" id="KW-0238">DNA-binding</keyword>
<name>A0A1M7RDF2_9ACTN</name>
<dbReference type="Gene3D" id="1.10.1660.10">
    <property type="match status" value="2"/>
</dbReference>
<dbReference type="InterPro" id="IPR000551">
    <property type="entry name" value="MerR-type_HTH_dom"/>
</dbReference>
<evidence type="ECO:0000256" key="1">
    <source>
        <dbReference type="ARBA" id="ARBA00022491"/>
    </source>
</evidence>
<feature type="domain" description="HTH merR-type" evidence="5">
    <location>
        <begin position="119"/>
        <end position="188"/>
    </location>
</feature>
<protein>
    <submittedName>
        <fullName evidence="6">DNA-binding transcriptional regulator, MerR family</fullName>
    </submittedName>
</protein>
<keyword evidence="2" id="KW-0805">Transcription regulation</keyword>
<dbReference type="GO" id="GO:0003677">
    <property type="term" value="F:DNA binding"/>
    <property type="evidence" value="ECO:0007669"/>
    <property type="project" value="UniProtKB-KW"/>
</dbReference>
<proteinExistence type="predicted"/>
<dbReference type="InterPro" id="IPR009061">
    <property type="entry name" value="DNA-bd_dom_put_sf"/>
</dbReference>
<dbReference type="GO" id="GO:0003700">
    <property type="term" value="F:DNA-binding transcription factor activity"/>
    <property type="evidence" value="ECO:0007669"/>
    <property type="project" value="InterPro"/>
</dbReference>
<dbReference type="SMART" id="SM00422">
    <property type="entry name" value="HTH_MERR"/>
    <property type="match status" value="2"/>
</dbReference>
<feature type="domain" description="HTH merR-type" evidence="5">
    <location>
        <begin position="3"/>
        <end position="44"/>
    </location>
</feature>
<evidence type="ECO:0000259" key="5">
    <source>
        <dbReference type="PROSITE" id="PS50937"/>
    </source>
</evidence>
<dbReference type="AlphaFoldDB" id="A0A1M7RDF2"/>
<sequence length="238" mass="26241">MHTYRPVELAREHGLTAQAIRNYEERGVLPPAERTATGYRIYTDLHAIALRAYLAQLPAHGYATGGEILRAINNNAVDDALRAVDRSHAQLLRDRETLDVVEAAIGVLTEPAADRPDRLLPVSAVAQRLSVSPATLRKWERAGILTPQRDLATGYRLYSADDVRDAELAHLLRRGGYLLAHIATVVEQVRTAGGVDALAASLAGWRERLTDRGRAMLTAAGRLDDYLRYREQNSTATD</sequence>
<dbReference type="PROSITE" id="PS00552">
    <property type="entry name" value="HTH_MERR_1"/>
    <property type="match status" value="1"/>
</dbReference>
<evidence type="ECO:0000313" key="6">
    <source>
        <dbReference type="EMBL" id="SHN44345.1"/>
    </source>
</evidence>
<keyword evidence="4" id="KW-0804">Transcription</keyword>
<accession>A0A1M7RDF2</accession>
<keyword evidence="1" id="KW-0678">Repressor</keyword>
<dbReference type="PROSITE" id="PS50937">
    <property type="entry name" value="HTH_MERR_2"/>
    <property type="match status" value="2"/>
</dbReference>
<dbReference type="EMBL" id="FRCS01000010">
    <property type="protein sequence ID" value="SHN44345.1"/>
    <property type="molecule type" value="Genomic_DNA"/>
</dbReference>
<dbReference type="OrthoDB" id="3826383at2"/>
<dbReference type="CDD" id="cd04773">
    <property type="entry name" value="HTH_TioE_rpt2"/>
    <property type="match status" value="1"/>
</dbReference>
<keyword evidence="7" id="KW-1185">Reference proteome</keyword>
<dbReference type="PANTHER" id="PTHR30204:SF69">
    <property type="entry name" value="MERR-FAMILY TRANSCRIPTIONAL REGULATOR"/>
    <property type="match status" value="1"/>
</dbReference>
<organism evidence="6 7">
    <name type="scientific">Cryptosporangium aurantiacum</name>
    <dbReference type="NCBI Taxonomy" id="134849"/>
    <lineage>
        <taxon>Bacteria</taxon>
        <taxon>Bacillati</taxon>
        <taxon>Actinomycetota</taxon>
        <taxon>Actinomycetes</taxon>
        <taxon>Cryptosporangiales</taxon>
        <taxon>Cryptosporangiaceae</taxon>
        <taxon>Cryptosporangium</taxon>
    </lineage>
</organism>
<evidence type="ECO:0000256" key="4">
    <source>
        <dbReference type="ARBA" id="ARBA00023163"/>
    </source>
</evidence>
<dbReference type="PANTHER" id="PTHR30204">
    <property type="entry name" value="REDOX-CYCLING DRUG-SENSING TRANSCRIPTIONAL ACTIVATOR SOXR"/>
    <property type="match status" value="1"/>
</dbReference>
<reference evidence="6 7" key="1">
    <citation type="submission" date="2016-11" db="EMBL/GenBank/DDBJ databases">
        <authorList>
            <person name="Jaros S."/>
            <person name="Januszkiewicz K."/>
            <person name="Wedrychowicz H."/>
        </authorList>
    </citation>
    <scope>NUCLEOTIDE SEQUENCE [LARGE SCALE GENOMIC DNA]</scope>
    <source>
        <strain evidence="6 7">DSM 46144</strain>
    </source>
</reference>
<gene>
    <name evidence="6" type="ORF">SAMN05443668_110170</name>
</gene>
<dbReference type="Proteomes" id="UP000184440">
    <property type="component" value="Unassembled WGS sequence"/>
</dbReference>
<dbReference type="RefSeq" id="WP_073261271.1">
    <property type="nucleotide sequence ID" value="NZ_FRCS01000010.1"/>
</dbReference>
<evidence type="ECO:0000256" key="2">
    <source>
        <dbReference type="ARBA" id="ARBA00023015"/>
    </source>
</evidence>
<dbReference type="InterPro" id="IPR047057">
    <property type="entry name" value="MerR_fam"/>
</dbReference>
<dbReference type="Pfam" id="PF00376">
    <property type="entry name" value="MerR"/>
    <property type="match status" value="1"/>
</dbReference>
<dbReference type="Pfam" id="PF13411">
    <property type="entry name" value="MerR_1"/>
    <property type="match status" value="1"/>
</dbReference>